<dbReference type="InterPro" id="IPR000182">
    <property type="entry name" value="GNAT_dom"/>
</dbReference>
<dbReference type="PROSITE" id="PS51186">
    <property type="entry name" value="GNAT"/>
    <property type="match status" value="1"/>
</dbReference>
<dbReference type="InterPro" id="IPR016181">
    <property type="entry name" value="Acyl_CoA_acyltransferase"/>
</dbReference>
<sequence length="141" mass="15554">MFVVREARPEDAEALTGLIEELGYAVTAFDVAERLDRLAKLGQPALVADEGKPIGCLTWNIMPVLHRDTRVGRISMLVVTARKRSAGIGAQLVIAAEARMKALGCALIEVTSNQKRVDAHRFYERLGYERTSLRFGKTIEG</sequence>
<dbReference type="Pfam" id="PF00583">
    <property type="entry name" value="Acetyltransf_1"/>
    <property type="match status" value="1"/>
</dbReference>
<dbReference type="KEGG" id="sflv:IC614_06815"/>
<proteinExistence type="predicted"/>
<evidence type="ECO:0000313" key="4">
    <source>
        <dbReference type="EMBL" id="QPQ54082.1"/>
    </source>
</evidence>
<dbReference type="AlphaFoldDB" id="A0A7T2LLI8"/>
<keyword evidence="2" id="KW-0012">Acyltransferase</keyword>
<dbReference type="Gene3D" id="3.40.630.30">
    <property type="match status" value="1"/>
</dbReference>
<evidence type="ECO:0000259" key="3">
    <source>
        <dbReference type="PROSITE" id="PS51186"/>
    </source>
</evidence>
<feature type="domain" description="N-acetyltransferase" evidence="3">
    <location>
        <begin position="2"/>
        <end position="141"/>
    </location>
</feature>
<accession>A0A7T2LLI8</accession>
<dbReference type="InterPro" id="IPR050832">
    <property type="entry name" value="Bact_Acetyltransf"/>
</dbReference>
<evidence type="ECO:0000256" key="1">
    <source>
        <dbReference type="ARBA" id="ARBA00022679"/>
    </source>
</evidence>
<organism evidence="4 5">
    <name type="scientific">Allosphingosinicella flava</name>
    <dbReference type="NCBI Taxonomy" id="2771430"/>
    <lineage>
        <taxon>Bacteria</taxon>
        <taxon>Pseudomonadati</taxon>
        <taxon>Pseudomonadota</taxon>
        <taxon>Alphaproteobacteria</taxon>
        <taxon>Sphingomonadales</taxon>
        <taxon>Sphingomonadaceae</taxon>
        <taxon>Allosphingosinicella</taxon>
    </lineage>
</organism>
<dbReference type="CDD" id="cd04301">
    <property type="entry name" value="NAT_SF"/>
    <property type="match status" value="1"/>
</dbReference>
<reference evidence="4 5" key="1">
    <citation type="submission" date="2020-11" db="EMBL/GenBank/DDBJ databases">
        <title>Genome seq and assembly of Sphingosinicella sp.</title>
        <authorList>
            <person name="Chhetri G."/>
        </authorList>
    </citation>
    <scope>NUCLEOTIDE SEQUENCE [LARGE SCALE GENOMIC DNA]</scope>
    <source>
        <strain evidence="4 5">UDD2</strain>
    </source>
</reference>
<protein>
    <submittedName>
        <fullName evidence="4">GNAT family N-acetyltransferase</fullName>
    </submittedName>
</protein>
<evidence type="ECO:0000313" key="5">
    <source>
        <dbReference type="Proteomes" id="UP000594873"/>
    </source>
</evidence>
<evidence type="ECO:0000256" key="2">
    <source>
        <dbReference type="ARBA" id="ARBA00023315"/>
    </source>
</evidence>
<dbReference type="GO" id="GO:0016747">
    <property type="term" value="F:acyltransferase activity, transferring groups other than amino-acyl groups"/>
    <property type="evidence" value="ECO:0007669"/>
    <property type="project" value="InterPro"/>
</dbReference>
<dbReference type="EMBL" id="CP065592">
    <property type="protein sequence ID" value="QPQ54082.1"/>
    <property type="molecule type" value="Genomic_DNA"/>
</dbReference>
<dbReference type="SUPFAM" id="SSF55729">
    <property type="entry name" value="Acyl-CoA N-acyltransferases (Nat)"/>
    <property type="match status" value="1"/>
</dbReference>
<gene>
    <name evidence="4" type="ORF">IC614_06815</name>
</gene>
<name>A0A7T2LLI8_9SPHN</name>
<dbReference type="Proteomes" id="UP000594873">
    <property type="component" value="Chromosome"/>
</dbReference>
<keyword evidence="1 4" id="KW-0808">Transferase</keyword>
<dbReference type="RefSeq" id="WP_200970616.1">
    <property type="nucleotide sequence ID" value="NZ_CP065592.1"/>
</dbReference>
<keyword evidence="5" id="KW-1185">Reference proteome</keyword>
<dbReference type="PANTHER" id="PTHR43877">
    <property type="entry name" value="AMINOALKYLPHOSPHONATE N-ACETYLTRANSFERASE-RELATED-RELATED"/>
    <property type="match status" value="1"/>
</dbReference>